<keyword evidence="2" id="KW-0732">Signal</keyword>
<feature type="chain" id="PRO_5046025090" evidence="2">
    <location>
        <begin position="27"/>
        <end position="95"/>
    </location>
</feature>
<proteinExistence type="predicted"/>
<evidence type="ECO:0000313" key="3">
    <source>
        <dbReference type="EMBL" id="GAA1430954.1"/>
    </source>
</evidence>
<name>A0ABP4JV25_9ACTN</name>
<feature type="signal peptide" evidence="2">
    <location>
        <begin position="1"/>
        <end position="26"/>
    </location>
</feature>
<organism evidence="3 4">
    <name type="scientific">Streptomyces thermospinosisporus</name>
    <dbReference type="NCBI Taxonomy" id="161482"/>
    <lineage>
        <taxon>Bacteria</taxon>
        <taxon>Bacillati</taxon>
        <taxon>Actinomycetota</taxon>
        <taxon>Actinomycetes</taxon>
        <taxon>Kitasatosporales</taxon>
        <taxon>Streptomycetaceae</taxon>
        <taxon>Streptomyces</taxon>
    </lineage>
</organism>
<reference evidence="4" key="1">
    <citation type="journal article" date="2019" name="Int. J. Syst. Evol. Microbiol.">
        <title>The Global Catalogue of Microorganisms (GCM) 10K type strain sequencing project: providing services to taxonomists for standard genome sequencing and annotation.</title>
        <authorList>
            <consortium name="The Broad Institute Genomics Platform"/>
            <consortium name="The Broad Institute Genome Sequencing Center for Infectious Disease"/>
            <person name="Wu L."/>
            <person name="Ma J."/>
        </authorList>
    </citation>
    <scope>NUCLEOTIDE SEQUENCE [LARGE SCALE GENOMIC DNA]</scope>
    <source>
        <strain evidence="4">JCM 11756</strain>
    </source>
</reference>
<evidence type="ECO:0000256" key="1">
    <source>
        <dbReference type="SAM" id="MobiDB-lite"/>
    </source>
</evidence>
<dbReference type="RefSeq" id="WP_344015298.1">
    <property type="nucleotide sequence ID" value="NZ_BAAAIZ010000083.1"/>
</dbReference>
<keyword evidence="4" id="KW-1185">Reference proteome</keyword>
<protein>
    <submittedName>
        <fullName evidence="3">Uncharacterized protein</fullName>
    </submittedName>
</protein>
<dbReference type="EMBL" id="BAAAIZ010000083">
    <property type="protein sequence ID" value="GAA1430954.1"/>
    <property type="molecule type" value="Genomic_DNA"/>
</dbReference>
<evidence type="ECO:0000313" key="4">
    <source>
        <dbReference type="Proteomes" id="UP001500973"/>
    </source>
</evidence>
<comment type="caution">
    <text evidence="3">The sequence shown here is derived from an EMBL/GenBank/DDBJ whole genome shotgun (WGS) entry which is preliminary data.</text>
</comment>
<evidence type="ECO:0000256" key="2">
    <source>
        <dbReference type="SAM" id="SignalP"/>
    </source>
</evidence>
<feature type="region of interest" description="Disordered" evidence="1">
    <location>
        <begin position="27"/>
        <end position="53"/>
    </location>
</feature>
<sequence length="95" mass="9593">MITPNLRAAALLAASLLLAGCGVETAQPGAEAPRRQSPSSAKIQSPASDTIDVHAAPQQLPGLSPKTWAQVPSGTRQALVVTGRGCCAGTTTSRC</sequence>
<dbReference type="Proteomes" id="UP001500973">
    <property type="component" value="Unassembled WGS sequence"/>
</dbReference>
<dbReference type="PROSITE" id="PS51257">
    <property type="entry name" value="PROKAR_LIPOPROTEIN"/>
    <property type="match status" value="1"/>
</dbReference>
<feature type="compositionally biased region" description="Polar residues" evidence="1">
    <location>
        <begin position="36"/>
        <end position="48"/>
    </location>
</feature>
<accession>A0ABP4JV25</accession>
<gene>
    <name evidence="3" type="ORF">GCM10009601_49100</name>
</gene>